<dbReference type="AlphaFoldDB" id="A0A8H7Z1C7"/>
<gene>
    <name evidence="1" type="ORF">I7I52_09720</name>
</gene>
<dbReference type="EMBL" id="JAEVHI010000002">
    <property type="protein sequence ID" value="KAG5299415.1"/>
    <property type="molecule type" value="Genomic_DNA"/>
</dbReference>
<proteinExistence type="predicted"/>
<evidence type="ECO:0000313" key="1">
    <source>
        <dbReference type="EMBL" id="KAG5299415.1"/>
    </source>
</evidence>
<dbReference type="Proteomes" id="UP000670092">
    <property type="component" value="Unassembled WGS sequence"/>
</dbReference>
<accession>A0A8H7Z1C7</accession>
<reference evidence="1 2" key="1">
    <citation type="submission" date="2021-01" db="EMBL/GenBank/DDBJ databases">
        <title>Chromosome-level genome assembly of a human fungal pathogen reveals clustering of transcriptionally co-regulated genes.</title>
        <authorList>
            <person name="Voorhies M."/>
            <person name="Cohen S."/>
            <person name="Shea T.P."/>
            <person name="Petrus S."/>
            <person name="Munoz J.F."/>
            <person name="Poplawski S."/>
            <person name="Goldman W.E."/>
            <person name="Michael T."/>
            <person name="Cuomo C.A."/>
            <person name="Sil A."/>
            <person name="Beyhan S."/>
        </authorList>
    </citation>
    <scope>NUCLEOTIDE SEQUENCE [LARGE SCALE GENOMIC DNA]</scope>
    <source>
        <strain evidence="1 2">G184AR</strain>
    </source>
</reference>
<name>A0A8H7Z1C7_AJECA</name>
<comment type="caution">
    <text evidence="1">The sequence shown here is derived from an EMBL/GenBank/DDBJ whole genome shotgun (WGS) entry which is preliminary data.</text>
</comment>
<dbReference type="VEuPathDB" id="FungiDB:I7I52_09720"/>
<protein>
    <submittedName>
        <fullName evidence="1">Uncharacterized protein</fullName>
    </submittedName>
</protein>
<organism evidence="1 2">
    <name type="scientific">Ajellomyces capsulatus</name>
    <name type="common">Darling's disease fungus</name>
    <name type="synonym">Histoplasma capsulatum</name>
    <dbReference type="NCBI Taxonomy" id="5037"/>
    <lineage>
        <taxon>Eukaryota</taxon>
        <taxon>Fungi</taxon>
        <taxon>Dikarya</taxon>
        <taxon>Ascomycota</taxon>
        <taxon>Pezizomycotina</taxon>
        <taxon>Eurotiomycetes</taxon>
        <taxon>Eurotiomycetidae</taxon>
        <taxon>Onygenales</taxon>
        <taxon>Ajellomycetaceae</taxon>
        <taxon>Histoplasma</taxon>
    </lineage>
</organism>
<sequence>MRDALERLERMERIRGAGRCRYNCADTGVQYVVRVVRGQRGDEMIMSRERSNTHNIPIYTQHSQAFIQVCFC</sequence>
<evidence type="ECO:0000313" key="2">
    <source>
        <dbReference type="Proteomes" id="UP000670092"/>
    </source>
</evidence>